<dbReference type="GO" id="GO:0032259">
    <property type="term" value="P:methylation"/>
    <property type="evidence" value="ECO:0007669"/>
    <property type="project" value="UniProtKB-UniRule"/>
</dbReference>
<evidence type="ECO:0000256" key="7">
    <source>
        <dbReference type="ARBA" id="ARBA00022694"/>
    </source>
</evidence>
<keyword evidence="15" id="KW-1185">Reference proteome</keyword>
<dbReference type="Pfam" id="PF01170">
    <property type="entry name" value="UPF0020"/>
    <property type="match status" value="1"/>
</dbReference>
<dbReference type="EC" id="2.1.1.214" evidence="9"/>
<evidence type="ECO:0000313" key="14">
    <source>
        <dbReference type="EMBL" id="CAF9941025.1"/>
    </source>
</evidence>
<evidence type="ECO:0000256" key="10">
    <source>
        <dbReference type="PROSITE-ProRule" id="PRU00959"/>
    </source>
</evidence>
<evidence type="ECO:0000256" key="6">
    <source>
        <dbReference type="ARBA" id="ARBA00022691"/>
    </source>
</evidence>
<feature type="domain" description="Ribosomal RNA large subunit methyltransferase K/L-like methyltransferase" evidence="12">
    <location>
        <begin position="177"/>
        <end position="290"/>
    </location>
</feature>
<organism evidence="14 15">
    <name type="scientific">Alectoria fallacina</name>
    <dbReference type="NCBI Taxonomy" id="1903189"/>
    <lineage>
        <taxon>Eukaryota</taxon>
        <taxon>Fungi</taxon>
        <taxon>Dikarya</taxon>
        <taxon>Ascomycota</taxon>
        <taxon>Pezizomycotina</taxon>
        <taxon>Lecanoromycetes</taxon>
        <taxon>OSLEUM clade</taxon>
        <taxon>Lecanoromycetidae</taxon>
        <taxon>Lecanorales</taxon>
        <taxon>Lecanorineae</taxon>
        <taxon>Parmeliaceae</taxon>
        <taxon>Alectoria</taxon>
    </lineage>
</organism>
<evidence type="ECO:0000313" key="15">
    <source>
        <dbReference type="Proteomes" id="UP000664203"/>
    </source>
</evidence>
<dbReference type="PROSITE" id="PS00092">
    <property type="entry name" value="N6_MTASE"/>
    <property type="match status" value="1"/>
</dbReference>
<dbReference type="InterPro" id="IPR000241">
    <property type="entry name" value="RlmKL-like_Mtase"/>
</dbReference>
<comment type="caution">
    <text evidence="14">The sequence shown here is derived from an EMBL/GenBank/DDBJ whole genome shotgun (WGS) entry which is preliminary data.</text>
</comment>
<dbReference type="InterPro" id="IPR002052">
    <property type="entry name" value="DNA_methylase_N6_adenine_CS"/>
</dbReference>
<dbReference type="Gene3D" id="3.40.50.150">
    <property type="entry name" value="Vaccinia Virus protein VP39"/>
    <property type="match status" value="1"/>
</dbReference>
<dbReference type="GO" id="GO:0043527">
    <property type="term" value="C:tRNA methyltransferase complex"/>
    <property type="evidence" value="ECO:0007669"/>
    <property type="project" value="UniProtKB-ARBA"/>
</dbReference>
<evidence type="ECO:0000256" key="2">
    <source>
        <dbReference type="ARBA" id="ARBA00022490"/>
    </source>
</evidence>
<keyword evidence="2" id="KW-0963">Cytoplasm</keyword>
<evidence type="ECO:0000256" key="9">
    <source>
        <dbReference type="ARBA" id="ARBA00066937"/>
    </source>
</evidence>
<keyword evidence="5 10" id="KW-0808">Transferase</keyword>
<evidence type="ECO:0000256" key="5">
    <source>
        <dbReference type="ARBA" id="ARBA00022679"/>
    </source>
</evidence>
<dbReference type="Pfam" id="PF25904">
    <property type="entry name" value="Tmrp11_N"/>
    <property type="match status" value="1"/>
</dbReference>
<sequence length="553" mass="62592">MDFIIRFVQIHETFRKPEIEALAILVNVNVEFLFYSENSPYSIVSLIDEAAARALLSRSISSKGIYELWGSGKDYAELHADVIRRTKRQWQQYQSCSFRFEFDSFSGSRTLPEQRAIIESFKYMGFKGPIKMRDAQQTFTIFEEYDYNVPGPKQMYLGRFLGGSSRHAIVDYSLKTRDYINTTSMDSELALLTANLTLAAPDKIFYDPFVGTGSFPIACSHFGARTMGSDIDGRMVRGKNGRDIRTNFRQYGLLDRYLDGFISDLTHSPLRRGRWLDGIVGDPPYGIREGLKVLGTKDGSGKGVVFINGEASHLYGSSFSAFGIADGGRQDKYIPPKKPYSFEVMLEDLLDFSAFMLVNGGRLSLWMPTANDEDVVLGIPAHPCLDLVSACVQTFNKWSRRLLTYRRLPDSEIKGDLNLRQREATLGSNANDLNSFRKRVSKSLDTPTFGHVNHDHQYFEGFKPSTASEGPTETAVVKAKGQQKSEKNFISDAFLAKKNELDKLKNRVVENNQELRDLESTLAQKGEERKAEIEMLRTDLGHERQAWMTAENE</sequence>
<dbReference type="InterPro" id="IPR029063">
    <property type="entry name" value="SAM-dependent_MTases_sf"/>
</dbReference>
<evidence type="ECO:0000256" key="11">
    <source>
        <dbReference type="SAM" id="Coils"/>
    </source>
</evidence>
<comment type="similarity">
    <text evidence="10">Belongs to the class I-like SAM-binding methyltransferase superfamily. TRM11 methyltransferase family.</text>
</comment>
<dbReference type="GO" id="GO:0000049">
    <property type="term" value="F:tRNA binding"/>
    <property type="evidence" value="ECO:0007669"/>
    <property type="project" value="UniProtKB-UniRule"/>
</dbReference>
<dbReference type="OrthoDB" id="296065at2759"/>
<protein>
    <recommendedName>
        <fullName evidence="9">tRNA (guanine(10)-N(2))-methyltransferase</fullName>
        <ecNumber evidence="9">2.1.1.214</ecNumber>
    </recommendedName>
</protein>
<feature type="domain" description="tRNA (guanine(10)-N(2))-methyltransferase TRMT11 N-terminal" evidence="13">
    <location>
        <begin position="1"/>
        <end position="166"/>
    </location>
</feature>
<keyword evidence="4 10" id="KW-0489">Methyltransferase</keyword>
<dbReference type="InterPro" id="IPR059073">
    <property type="entry name" value="TRMT11_N"/>
</dbReference>
<keyword evidence="8 10" id="KW-0694">RNA-binding</keyword>
<proteinExistence type="inferred from homology"/>
<evidence type="ECO:0000259" key="13">
    <source>
        <dbReference type="Pfam" id="PF25904"/>
    </source>
</evidence>
<dbReference type="Proteomes" id="UP000664203">
    <property type="component" value="Unassembled WGS sequence"/>
</dbReference>
<gene>
    <name evidence="14" type="ORF">ALECFALPRED_008969</name>
</gene>
<evidence type="ECO:0000256" key="3">
    <source>
        <dbReference type="ARBA" id="ARBA00022555"/>
    </source>
</evidence>
<evidence type="ECO:0000256" key="4">
    <source>
        <dbReference type="ARBA" id="ARBA00022603"/>
    </source>
</evidence>
<feature type="coiled-coil region" evidence="11">
    <location>
        <begin position="494"/>
        <end position="528"/>
    </location>
</feature>
<dbReference type="GO" id="GO:0008033">
    <property type="term" value="P:tRNA processing"/>
    <property type="evidence" value="ECO:0007669"/>
    <property type="project" value="UniProtKB-UniRule"/>
</dbReference>
<dbReference type="GO" id="GO:0005737">
    <property type="term" value="C:cytoplasm"/>
    <property type="evidence" value="ECO:0007669"/>
    <property type="project" value="UniProtKB-SubCell"/>
</dbReference>
<dbReference type="PANTHER" id="PTHR13370:SF3">
    <property type="entry name" value="TRNA (GUANINE(10)-N2)-METHYLTRANSFERASE HOMOLOG"/>
    <property type="match status" value="1"/>
</dbReference>
<keyword evidence="11" id="KW-0175">Coiled coil</keyword>
<evidence type="ECO:0000256" key="8">
    <source>
        <dbReference type="ARBA" id="ARBA00022884"/>
    </source>
</evidence>
<accession>A0A8H3J5H4</accession>
<keyword evidence="6 10" id="KW-0949">S-adenosyl-L-methionine</keyword>
<dbReference type="SUPFAM" id="SSF53335">
    <property type="entry name" value="S-adenosyl-L-methionine-dependent methyltransferases"/>
    <property type="match status" value="1"/>
</dbReference>
<keyword evidence="3 10" id="KW-0820">tRNA-binding</keyword>
<dbReference type="GO" id="GO:0160102">
    <property type="term" value="F:tRNA (guanine(10)-N2)-methyltransferase activity"/>
    <property type="evidence" value="ECO:0007669"/>
    <property type="project" value="UniProtKB-EC"/>
</dbReference>
<dbReference type="AlphaFoldDB" id="A0A8H3J5H4"/>
<keyword evidence="7 10" id="KW-0819">tRNA processing</keyword>
<evidence type="ECO:0000259" key="12">
    <source>
        <dbReference type="Pfam" id="PF01170"/>
    </source>
</evidence>
<dbReference type="InterPro" id="IPR016691">
    <property type="entry name" value="TRMT11"/>
</dbReference>
<reference evidence="14" key="1">
    <citation type="submission" date="2021-03" db="EMBL/GenBank/DDBJ databases">
        <authorList>
            <person name="Tagirdzhanova G."/>
        </authorList>
    </citation>
    <scope>NUCLEOTIDE SEQUENCE</scope>
</reference>
<comment type="subcellular location">
    <subcellularLocation>
        <location evidence="1">Cytoplasm</location>
    </subcellularLocation>
</comment>
<dbReference type="PROSITE" id="PS51627">
    <property type="entry name" value="SAM_MT_TRM11"/>
    <property type="match status" value="1"/>
</dbReference>
<name>A0A8H3J5H4_9LECA</name>
<dbReference type="PANTHER" id="PTHR13370">
    <property type="entry name" value="RNA METHYLASE-RELATED"/>
    <property type="match status" value="1"/>
</dbReference>
<dbReference type="EMBL" id="CAJPDR010000632">
    <property type="protein sequence ID" value="CAF9941025.1"/>
    <property type="molecule type" value="Genomic_DNA"/>
</dbReference>
<evidence type="ECO:0000256" key="1">
    <source>
        <dbReference type="ARBA" id="ARBA00004496"/>
    </source>
</evidence>